<evidence type="ECO:0000313" key="2">
    <source>
        <dbReference type="Proteomes" id="UP000297565"/>
    </source>
</evidence>
<dbReference type="RefSeq" id="WP_166738584.1">
    <property type="nucleotide sequence ID" value="NZ_SNRV01000002.1"/>
</dbReference>
<evidence type="ECO:0000313" key="1">
    <source>
        <dbReference type="EMBL" id="TEW30879.1"/>
    </source>
</evidence>
<gene>
    <name evidence="1" type="ORF">E2R48_01595</name>
</gene>
<reference evidence="1 2" key="1">
    <citation type="submission" date="2019-03" db="EMBL/GenBank/DDBJ databases">
        <title>Horizontal Gene Transfer Machinery in Histophilus somni.</title>
        <authorList>
            <person name="Mostafa Nazari M."/>
            <person name="Liljebjelke K."/>
        </authorList>
    </citation>
    <scope>NUCLEOTIDE SEQUENCE [LARGE SCALE GENOMIC DNA]</scope>
    <source>
        <strain evidence="1 2">UOC-EPH-KLM-04</strain>
    </source>
</reference>
<sequence>MNLQPTAYSLQPTAYSLQPTAYSLQPTAYSLQPTAYSLQPRLTPCCKSCNLFFTLLTSKNIPIFPFQPLGENIIRLFLLCLKKQGISGLGL</sequence>
<dbReference type="AlphaFoldDB" id="A0AAX2S518"/>
<dbReference type="Proteomes" id="UP000297565">
    <property type="component" value="Unassembled WGS sequence"/>
</dbReference>
<name>A0AAX2S518_HISSO</name>
<proteinExistence type="predicted"/>
<organism evidence="1 2">
    <name type="scientific">Histophilus somni</name>
    <name type="common">Haemophilus somnus</name>
    <dbReference type="NCBI Taxonomy" id="731"/>
    <lineage>
        <taxon>Bacteria</taxon>
        <taxon>Pseudomonadati</taxon>
        <taxon>Pseudomonadota</taxon>
        <taxon>Gammaproteobacteria</taxon>
        <taxon>Pasteurellales</taxon>
        <taxon>Pasteurellaceae</taxon>
        <taxon>Histophilus</taxon>
    </lineage>
</organism>
<accession>A0AAX2S518</accession>
<protein>
    <submittedName>
        <fullName evidence="1">Uncharacterized protein</fullName>
    </submittedName>
</protein>
<dbReference type="EMBL" id="SNRV01000002">
    <property type="protein sequence ID" value="TEW30879.1"/>
    <property type="molecule type" value="Genomic_DNA"/>
</dbReference>
<comment type="caution">
    <text evidence="1">The sequence shown here is derived from an EMBL/GenBank/DDBJ whole genome shotgun (WGS) entry which is preliminary data.</text>
</comment>